<reference evidence="2" key="1">
    <citation type="journal article" date="2021" name="bioRxiv">
        <title>Whole Genome Assembly and Annotation of Northern Wild Rice, Zizania palustris L., Supports a Whole Genome Duplication in the Zizania Genus.</title>
        <authorList>
            <person name="Haas M."/>
            <person name="Kono T."/>
            <person name="Macchietto M."/>
            <person name="Millas R."/>
            <person name="McGilp L."/>
            <person name="Shao M."/>
            <person name="Duquette J."/>
            <person name="Hirsch C.N."/>
            <person name="Kimball J."/>
        </authorList>
    </citation>
    <scope>NUCLEOTIDE SEQUENCE</scope>
    <source>
        <tissue evidence="2">Fresh leaf tissue</tissue>
    </source>
</reference>
<feature type="region of interest" description="Disordered" evidence="1">
    <location>
        <begin position="1"/>
        <end position="24"/>
    </location>
</feature>
<comment type="caution">
    <text evidence="2">The sequence shown here is derived from an EMBL/GenBank/DDBJ whole genome shotgun (WGS) entry which is preliminary data.</text>
</comment>
<name>A0A8J5VM20_ZIZPA</name>
<sequence length="134" mass="15144">MQISSSKQLHTAKGLDSGRTTTATARWLRDGDCGDERSMRERIRWDGSYTVAGLRQNDGQGDGRHVRELEIRRDDVRGGGTAITVVGRRSRWRDGGRTVAGRWPQEGEQQPRKVRSPKEMRVDQEAAKACMHQL</sequence>
<keyword evidence="3" id="KW-1185">Reference proteome</keyword>
<evidence type="ECO:0000313" key="3">
    <source>
        <dbReference type="Proteomes" id="UP000729402"/>
    </source>
</evidence>
<evidence type="ECO:0000313" key="2">
    <source>
        <dbReference type="EMBL" id="KAG8076952.1"/>
    </source>
</evidence>
<accession>A0A8J5VM20</accession>
<protein>
    <submittedName>
        <fullName evidence="2">Uncharacterized protein</fullName>
    </submittedName>
</protein>
<feature type="region of interest" description="Disordered" evidence="1">
    <location>
        <begin position="95"/>
        <end position="122"/>
    </location>
</feature>
<dbReference type="Proteomes" id="UP000729402">
    <property type="component" value="Unassembled WGS sequence"/>
</dbReference>
<proteinExistence type="predicted"/>
<dbReference type="AlphaFoldDB" id="A0A8J5VM20"/>
<organism evidence="2 3">
    <name type="scientific">Zizania palustris</name>
    <name type="common">Northern wild rice</name>
    <dbReference type="NCBI Taxonomy" id="103762"/>
    <lineage>
        <taxon>Eukaryota</taxon>
        <taxon>Viridiplantae</taxon>
        <taxon>Streptophyta</taxon>
        <taxon>Embryophyta</taxon>
        <taxon>Tracheophyta</taxon>
        <taxon>Spermatophyta</taxon>
        <taxon>Magnoliopsida</taxon>
        <taxon>Liliopsida</taxon>
        <taxon>Poales</taxon>
        <taxon>Poaceae</taxon>
        <taxon>BOP clade</taxon>
        <taxon>Oryzoideae</taxon>
        <taxon>Oryzeae</taxon>
        <taxon>Zizaniinae</taxon>
        <taxon>Zizania</taxon>
    </lineage>
</organism>
<reference evidence="2" key="2">
    <citation type="submission" date="2021-02" db="EMBL/GenBank/DDBJ databases">
        <authorList>
            <person name="Kimball J.A."/>
            <person name="Haas M.W."/>
            <person name="Macchietto M."/>
            <person name="Kono T."/>
            <person name="Duquette J."/>
            <person name="Shao M."/>
        </authorList>
    </citation>
    <scope>NUCLEOTIDE SEQUENCE</scope>
    <source>
        <tissue evidence="2">Fresh leaf tissue</tissue>
    </source>
</reference>
<evidence type="ECO:0000256" key="1">
    <source>
        <dbReference type="SAM" id="MobiDB-lite"/>
    </source>
</evidence>
<dbReference type="EMBL" id="JAAALK010000283">
    <property type="protein sequence ID" value="KAG8076952.1"/>
    <property type="molecule type" value="Genomic_DNA"/>
</dbReference>
<gene>
    <name evidence="2" type="ORF">GUJ93_ZPchr0006g44048</name>
</gene>